<evidence type="ECO:0000256" key="6">
    <source>
        <dbReference type="ARBA" id="ARBA00022691"/>
    </source>
</evidence>
<dbReference type="NCBIfam" id="TIGR00006">
    <property type="entry name" value="16S rRNA (cytosine(1402)-N(4))-methyltransferase RsmH"/>
    <property type="match status" value="1"/>
</dbReference>
<evidence type="ECO:0000256" key="4">
    <source>
        <dbReference type="ARBA" id="ARBA00022603"/>
    </source>
</evidence>
<evidence type="ECO:0000256" key="2">
    <source>
        <dbReference type="ARBA" id="ARBA00022490"/>
    </source>
</evidence>
<keyword evidence="5 7" id="KW-0808">Transferase</keyword>
<dbReference type="PIRSF" id="PIRSF004486">
    <property type="entry name" value="MraW"/>
    <property type="match status" value="1"/>
</dbReference>
<dbReference type="InterPro" id="IPR023397">
    <property type="entry name" value="SAM-dep_MeTrfase_MraW_recog"/>
</dbReference>
<comment type="catalytic activity">
    <reaction evidence="7">
        <text>cytidine(1402) in 16S rRNA + S-adenosyl-L-methionine = N(4)-methylcytidine(1402) in 16S rRNA + S-adenosyl-L-homocysteine + H(+)</text>
        <dbReference type="Rhea" id="RHEA:42928"/>
        <dbReference type="Rhea" id="RHEA-COMP:10286"/>
        <dbReference type="Rhea" id="RHEA-COMP:10287"/>
        <dbReference type="ChEBI" id="CHEBI:15378"/>
        <dbReference type="ChEBI" id="CHEBI:57856"/>
        <dbReference type="ChEBI" id="CHEBI:59789"/>
        <dbReference type="ChEBI" id="CHEBI:74506"/>
        <dbReference type="ChEBI" id="CHEBI:82748"/>
        <dbReference type="EC" id="2.1.1.199"/>
    </reaction>
</comment>
<gene>
    <name evidence="7 9" type="primary">rsmH</name>
    <name evidence="9" type="ORF">EII35_05890</name>
</gene>
<name>A0A3P1WVZ7_9ACTN</name>
<dbReference type="Gene3D" id="1.10.150.170">
    <property type="entry name" value="Putative methyltransferase TM0872, insert domain"/>
    <property type="match status" value="1"/>
</dbReference>
<dbReference type="OrthoDB" id="9806637at2"/>
<dbReference type="PANTHER" id="PTHR11265:SF0">
    <property type="entry name" value="12S RRNA N4-METHYLCYTIDINE METHYLTRANSFERASE"/>
    <property type="match status" value="1"/>
</dbReference>
<feature type="binding site" evidence="7">
    <location>
        <position position="111"/>
    </location>
    <ligand>
        <name>S-adenosyl-L-methionine</name>
        <dbReference type="ChEBI" id="CHEBI:59789"/>
    </ligand>
</feature>
<evidence type="ECO:0000256" key="8">
    <source>
        <dbReference type="SAM" id="MobiDB-lite"/>
    </source>
</evidence>
<dbReference type="Proteomes" id="UP000280935">
    <property type="component" value="Unassembled WGS sequence"/>
</dbReference>
<comment type="function">
    <text evidence="7">Specifically methylates the N4 position of cytidine in position 1402 (C1402) of 16S rRNA.</text>
</comment>
<reference evidence="9 10" key="1">
    <citation type="submission" date="2018-11" db="EMBL/GenBank/DDBJ databases">
        <title>Genomes From Bacteria Associated with the Canine Oral Cavity: a Test Case for Automated Genome-Based Taxonomic Assignment.</title>
        <authorList>
            <person name="Coil D.A."/>
            <person name="Jospin G."/>
            <person name="Darling A.E."/>
            <person name="Wallis C."/>
            <person name="Davis I.J."/>
            <person name="Harris S."/>
            <person name="Eisen J.A."/>
            <person name="Holcombe L.J."/>
            <person name="O'Flynn C."/>
        </authorList>
    </citation>
    <scope>NUCLEOTIDE SEQUENCE [LARGE SCALE GENOMIC DNA]</scope>
    <source>
        <strain evidence="9 10">OH2822_COT-296</strain>
    </source>
</reference>
<keyword evidence="4 7" id="KW-0489">Methyltransferase</keyword>
<feature type="binding site" evidence="7">
    <location>
        <position position="56"/>
    </location>
    <ligand>
        <name>S-adenosyl-L-methionine</name>
        <dbReference type="ChEBI" id="CHEBI:59789"/>
    </ligand>
</feature>
<evidence type="ECO:0000256" key="3">
    <source>
        <dbReference type="ARBA" id="ARBA00022552"/>
    </source>
</evidence>
<dbReference type="FunFam" id="1.10.150.170:FF:000001">
    <property type="entry name" value="Ribosomal RNA small subunit methyltransferase H"/>
    <property type="match status" value="1"/>
</dbReference>
<keyword evidence="6 7" id="KW-0949">S-adenosyl-L-methionine</keyword>
<dbReference type="HAMAP" id="MF_01007">
    <property type="entry name" value="16SrRNA_methyltr_H"/>
    <property type="match status" value="1"/>
</dbReference>
<dbReference type="SUPFAM" id="SSF81799">
    <property type="entry name" value="Putative methyltransferase TM0872, insert domain"/>
    <property type="match status" value="1"/>
</dbReference>
<feature type="binding site" evidence="7">
    <location>
        <position position="104"/>
    </location>
    <ligand>
        <name>S-adenosyl-L-methionine</name>
        <dbReference type="ChEBI" id="CHEBI:59789"/>
    </ligand>
</feature>
<accession>A0A3P1WVZ7</accession>
<evidence type="ECO:0000313" key="10">
    <source>
        <dbReference type="Proteomes" id="UP000280935"/>
    </source>
</evidence>
<feature type="binding site" evidence="7">
    <location>
        <begin position="37"/>
        <end position="39"/>
    </location>
    <ligand>
        <name>S-adenosyl-L-methionine</name>
        <dbReference type="ChEBI" id="CHEBI:59789"/>
    </ligand>
</feature>
<comment type="caution">
    <text evidence="9">The sequence shown here is derived from an EMBL/GenBank/DDBJ whole genome shotgun (WGS) entry which is preliminary data.</text>
</comment>
<evidence type="ECO:0000256" key="7">
    <source>
        <dbReference type="HAMAP-Rule" id="MF_01007"/>
    </source>
</evidence>
<keyword evidence="2 7" id="KW-0963">Cytoplasm</keyword>
<dbReference type="PANTHER" id="PTHR11265">
    <property type="entry name" value="S-ADENOSYL-METHYLTRANSFERASE MRAW"/>
    <property type="match status" value="1"/>
</dbReference>
<keyword evidence="3 7" id="KW-0698">rRNA processing</keyword>
<dbReference type="Pfam" id="PF01795">
    <property type="entry name" value="Methyltransf_5"/>
    <property type="match status" value="1"/>
</dbReference>
<dbReference type="GO" id="GO:0071424">
    <property type="term" value="F:rRNA (cytosine-N4-)-methyltransferase activity"/>
    <property type="evidence" value="ECO:0007669"/>
    <property type="project" value="UniProtKB-UniRule"/>
</dbReference>
<dbReference type="Gene3D" id="3.40.50.150">
    <property type="entry name" value="Vaccinia Virus protein VP39"/>
    <property type="match status" value="1"/>
</dbReference>
<comment type="similarity">
    <text evidence="1 7">Belongs to the methyltransferase superfamily. RsmH family.</text>
</comment>
<dbReference type="InterPro" id="IPR029063">
    <property type="entry name" value="SAM-dependent_MTases_sf"/>
</dbReference>
<feature type="region of interest" description="Disordered" evidence="8">
    <location>
        <begin position="286"/>
        <end position="317"/>
    </location>
</feature>
<dbReference type="GO" id="GO:0070475">
    <property type="term" value="P:rRNA base methylation"/>
    <property type="evidence" value="ECO:0007669"/>
    <property type="project" value="UniProtKB-UniRule"/>
</dbReference>
<dbReference type="InterPro" id="IPR002903">
    <property type="entry name" value="RsmH"/>
</dbReference>
<feature type="compositionally biased region" description="Low complexity" evidence="8">
    <location>
        <begin position="301"/>
        <end position="310"/>
    </location>
</feature>
<evidence type="ECO:0000256" key="1">
    <source>
        <dbReference type="ARBA" id="ARBA00010396"/>
    </source>
</evidence>
<dbReference type="RefSeq" id="WP_125227531.1">
    <property type="nucleotide sequence ID" value="NZ_RQYT01000009.1"/>
</dbReference>
<comment type="subcellular location">
    <subcellularLocation>
        <location evidence="7">Cytoplasm</location>
    </subcellularLocation>
</comment>
<dbReference type="EMBL" id="RQYT01000009">
    <property type="protein sequence ID" value="RRD50088.1"/>
    <property type="molecule type" value="Genomic_DNA"/>
</dbReference>
<dbReference type="AlphaFoldDB" id="A0A3P1WVZ7"/>
<feature type="binding site" evidence="7">
    <location>
        <position position="83"/>
    </location>
    <ligand>
        <name>S-adenosyl-L-methionine</name>
        <dbReference type="ChEBI" id="CHEBI:59789"/>
    </ligand>
</feature>
<proteinExistence type="inferred from homology"/>
<dbReference type="EC" id="2.1.1.199" evidence="7"/>
<dbReference type="SUPFAM" id="SSF53335">
    <property type="entry name" value="S-adenosyl-L-methionine-dependent methyltransferases"/>
    <property type="match status" value="1"/>
</dbReference>
<sequence>MFTDVHDPVMVTRIVELLAPALSRPGSVYVDCTLGLAGHARAVLEAAPQARLVGIDRDPDALEVARERLGDLAERAVLVRAVHDEIEEVLAGLGIAGADAVLADLGLSSLQIDRAERGFAYRVDSPLDMRMDPDGGVTAADILNSWSAADIARILRRYGEERFADRIATAIVAERDRQPFTTSARLVDVIAAAIPAAARHSGGHPAKRTFQALRIEVNDEMRGLARFLPAAIGSLRVQGRIAVLAYHSLEDRQVKQALADLASDRAPRDMPVVPEHLRPELQLLTRGAERPGQEEIENNPRAASARLRAAQRIKEAA</sequence>
<organism evidence="9 10">
    <name type="scientific">Arachnia propionica</name>
    <dbReference type="NCBI Taxonomy" id="1750"/>
    <lineage>
        <taxon>Bacteria</taxon>
        <taxon>Bacillati</taxon>
        <taxon>Actinomycetota</taxon>
        <taxon>Actinomycetes</taxon>
        <taxon>Propionibacteriales</taxon>
        <taxon>Propionibacteriaceae</taxon>
        <taxon>Arachnia</taxon>
    </lineage>
</organism>
<evidence type="ECO:0000313" key="9">
    <source>
        <dbReference type="EMBL" id="RRD50088.1"/>
    </source>
</evidence>
<dbReference type="GO" id="GO:0005737">
    <property type="term" value="C:cytoplasm"/>
    <property type="evidence" value="ECO:0007669"/>
    <property type="project" value="UniProtKB-SubCell"/>
</dbReference>
<protein>
    <recommendedName>
        <fullName evidence="7">Ribosomal RNA small subunit methyltransferase H</fullName>
        <ecNumber evidence="7">2.1.1.199</ecNumber>
    </recommendedName>
    <alternativeName>
        <fullName evidence="7">16S rRNA m(4)C1402 methyltransferase</fullName>
    </alternativeName>
    <alternativeName>
        <fullName evidence="7">rRNA (cytosine-N(4)-)-methyltransferase RsmH</fullName>
    </alternativeName>
</protein>
<evidence type="ECO:0000256" key="5">
    <source>
        <dbReference type="ARBA" id="ARBA00022679"/>
    </source>
</evidence>